<keyword evidence="2" id="KW-1185">Reference proteome</keyword>
<organism evidence="1 2">
    <name type="scientific">Senegalia massiliensis</name>
    <dbReference type="NCBI Taxonomy" id="1720316"/>
    <lineage>
        <taxon>Bacteria</taxon>
        <taxon>Bacillati</taxon>
        <taxon>Bacillota</taxon>
        <taxon>Clostridia</taxon>
        <taxon>Eubacteriales</taxon>
        <taxon>Clostridiaceae</taxon>
        <taxon>Senegalia</taxon>
    </lineage>
</organism>
<comment type="caution">
    <text evidence="1">The sequence shown here is derived from an EMBL/GenBank/DDBJ whole genome shotgun (WGS) entry which is preliminary data.</text>
</comment>
<dbReference type="EMBL" id="QXXA01000019">
    <property type="protein sequence ID" value="NBI08053.1"/>
    <property type="molecule type" value="Genomic_DNA"/>
</dbReference>
<dbReference type="Proteomes" id="UP000467132">
    <property type="component" value="Unassembled WGS sequence"/>
</dbReference>
<evidence type="ECO:0000313" key="1">
    <source>
        <dbReference type="EMBL" id="NBI08053.1"/>
    </source>
</evidence>
<sequence length="64" mass="7411">MEKDKENKGKEKHIDLVIHETKSKILDTLNNSKLPISVVRLIVNEINEAANIQYNIRINNLTKK</sequence>
<gene>
    <name evidence="1" type="ORF">D3Z33_14430</name>
</gene>
<dbReference type="AlphaFoldDB" id="A0A845R6D6"/>
<evidence type="ECO:0000313" key="2">
    <source>
        <dbReference type="Proteomes" id="UP000467132"/>
    </source>
</evidence>
<dbReference type="RefSeq" id="WP_160198517.1">
    <property type="nucleotide sequence ID" value="NZ_QXXA01000019.1"/>
</dbReference>
<accession>A0A845R6D6</accession>
<protein>
    <submittedName>
        <fullName evidence="1">Uncharacterized protein</fullName>
    </submittedName>
</protein>
<proteinExistence type="predicted"/>
<reference evidence="1 2" key="1">
    <citation type="submission" date="2018-08" db="EMBL/GenBank/DDBJ databases">
        <title>Murine metabolic-syndrome-specific gut microbial biobank.</title>
        <authorList>
            <person name="Liu C."/>
        </authorList>
    </citation>
    <scope>NUCLEOTIDE SEQUENCE [LARGE SCALE GENOMIC DNA]</scope>
    <source>
        <strain evidence="1 2">583</strain>
    </source>
</reference>
<name>A0A845R6D6_9CLOT</name>